<dbReference type="Gene3D" id="3.40.50.720">
    <property type="entry name" value="NAD(P)-binding Rossmann-like Domain"/>
    <property type="match status" value="1"/>
</dbReference>
<dbReference type="PANTHER" id="PTHR45348:SF2">
    <property type="entry name" value="ZINC-TYPE ALCOHOL DEHYDROGENASE-LIKE PROTEIN C2E1P3.01"/>
    <property type="match status" value="1"/>
</dbReference>
<dbReference type="OrthoDB" id="3509362at2759"/>
<dbReference type="InterPro" id="IPR036291">
    <property type="entry name" value="NAD(P)-bd_dom_sf"/>
</dbReference>
<dbReference type="InterPro" id="IPR013154">
    <property type="entry name" value="ADH-like_N"/>
</dbReference>
<dbReference type="InterPro" id="IPR020843">
    <property type="entry name" value="ER"/>
</dbReference>
<comment type="caution">
    <text evidence="5">The sequence shown here is derived from an EMBL/GenBank/DDBJ whole genome shotgun (WGS) entry which is preliminary data.</text>
</comment>
<dbReference type="Pfam" id="PF08240">
    <property type="entry name" value="ADH_N"/>
    <property type="match status" value="1"/>
</dbReference>
<dbReference type="SUPFAM" id="SSF51735">
    <property type="entry name" value="NAD(P)-binding Rossmann-fold domains"/>
    <property type="match status" value="1"/>
</dbReference>
<dbReference type="InterPro" id="IPR047122">
    <property type="entry name" value="Trans-enoyl_RdTase-like"/>
</dbReference>
<dbReference type="CDD" id="cd08249">
    <property type="entry name" value="enoyl_reductase_like"/>
    <property type="match status" value="1"/>
</dbReference>
<keyword evidence="6" id="KW-1185">Reference proteome</keyword>
<dbReference type="AlphaFoldDB" id="A0A8K0WPS0"/>
<protein>
    <submittedName>
        <fullName evidence="5">Chaperonin 10-like protein</fullName>
    </submittedName>
</protein>
<dbReference type="EMBL" id="JAGPNK010000009">
    <property type="protein sequence ID" value="KAH7313623.1"/>
    <property type="molecule type" value="Genomic_DNA"/>
</dbReference>
<organism evidence="5 6">
    <name type="scientific">Stachybotrys elegans</name>
    <dbReference type="NCBI Taxonomy" id="80388"/>
    <lineage>
        <taxon>Eukaryota</taxon>
        <taxon>Fungi</taxon>
        <taxon>Dikarya</taxon>
        <taxon>Ascomycota</taxon>
        <taxon>Pezizomycotina</taxon>
        <taxon>Sordariomycetes</taxon>
        <taxon>Hypocreomycetidae</taxon>
        <taxon>Hypocreales</taxon>
        <taxon>Stachybotryaceae</taxon>
        <taxon>Stachybotrys</taxon>
    </lineage>
</organism>
<dbReference type="Gene3D" id="3.90.180.10">
    <property type="entry name" value="Medium-chain alcohol dehydrogenases, catalytic domain"/>
    <property type="match status" value="1"/>
</dbReference>
<reference evidence="5" key="1">
    <citation type="journal article" date="2021" name="Nat. Commun.">
        <title>Genetic determinants of endophytism in the Arabidopsis root mycobiome.</title>
        <authorList>
            <person name="Mesny F."/>
            <person name="Miyauchi S."/>
            <person name="Thiergart T."/>
            <person name="Pickel B."/>
            <person name="Atanasova L."/>
            <person name="Karlsson M."/>
            <person name="Huettel B."/>
            <person name="Barry K.W."/>
            <person name="Haridas S."/>
            <person name="Chen C."/>
            <person name="Bauer D."/>
            <person name="Andreopoulos W."/>
            <person name="Pangilinan J."/>
            <person name="LaButti K."/>
            <person name="Riley R."/>
            <person name="Lipzen A."/>
            <person name="Clum A."/>
            <person name="Drula E."/>
            <person name="Henrissat B."/>
            <person name="Kohler A."/>
            <person name="Grigoriev I.V."/>
            <person name="Martin F.M."/>
            <person name="Hacquard S."/>
        </authorList>
    </citation>
    <scope>NUCLEOTIDE SEQUENCE</scope>
    <source>
        <strain evidence="5">MPI-CAGE-CH-0235</strain>
    </source>
</reference>
<dbReference type="Proteomes" id="UP000813444">
    <property type="component" value="Unassembled WGS sequence"/>
</dbReference>
<comment type="similarity">
    <text evidence="1">Belongs to the zinc-containing alcohol dehydrogenase family.</text>
</comment>
<evidence type="ECO:0000313" key="6">
    <source>
        <dbReference type="Proteomes" id="UP000813444"/>
    </source>
</evidence>
<dbReference type="GO" id="GO:0016651">
    <property type="term" value="F:oxidoreductase activity, acting on NAD(P)H"/>
    <property type="evidence" value="ECO:0007669"/>
    <property type="project" value="InterPro"/>
</dbReference>
<gene>
    <name evidence="5" type="ORF">B0I35DRAFT_435562</name>
</gene>
<accession>A0A8K0WPS0</accession>
<evidence type="ECO:0000259" key="4">
    <source>
        <dbReference type="SMART" id="SM00829"/>
    </source>
</evidence>
<dbReference type="SMART" id="SM00829">
    <property type="entry name" value="PKS_ER"/>
    <property type="match status" value="1"/>
</dbReference>
<dbReference type="SUPFAM" id="SSF50129">
    <property type="entry name" value="GroES-like"/>
    <property type="match status" value="1"/>
</dbReference>
<dbReference type="PANTHER" id="PTHR45348">
    <property type="entry name" value="HYPOTHETICAL OXIDOREDUCTASE (EUROFUNG)"/>
    <property type="match status" value="1"/>
</dbReference>
<proteinExistence type="inferred from homology"/>
<name>A0A8K0WPS0_9HYPO</name>
<feature type="domain" description="Enoyl reductase (ER)" evidence="4">
    <location>
        <begin position="12"/>
        <end position="334"/>
    </location>
</feature>
<evidence type="ECO:0000256" key="3">
    <source>
        <dbReference type="SAM" id="MobiDB-lite"/>
    </source>
</evidence>
<keyword evidence="2" id="KW-0560">Oxidoreductase</keyword>
<evidence type="ECO:0000256" key="1">
    <source>
        <dbReference type="ARBA" id="ARBA00008072"/>
    </source>
</evidence>
<feature type="region of interest" description="Disordered" evidence="3">
    <location>
        <begin position="1"/>
        <end position="24"/>
    </location>
</feature>
<dbReference type="InterPro" id="IPR011032">
    <property type="entry name" value="GroES-like_sf"/>
</dbReference>
<evidence type="ECO:0000313" key="5">
    <source>
        <dbReference type="EMBL" id="KAH7313623.1"/>
    </source>
</evidence>
<sequence length="340" mass="36262">MDNKALWLNGPGQKPHVGPAPYPDPGEGQLLIRTKAVAVQPGEWKIQEGMIPIQLTYPTIIGLSLSGVVEKIGPGVTRFSPGDRIASNSAGILRDDARFGAYQRFALVPQDLTSKIGETPFEDAAALSTAYGPMSALFLHLGLQRPLMRSEALARGEKVLIWGVSSSFGAISAQIASMAGYIVVGVAAARHAELATTVGVAHFANRTSPSIIQDLVALGPFKAVLAAADSAEDQVKIGEVLAAQGGGHFLSTAGVRVGVRLPDGVTGSFRQFLDDYLDPRLKGFTEWAWWEFLEGAFAINSLKTIPLEVMGGLSKTTEAWHLLQQSKVNGKRLIILPELD</sequence>
<evidence type="ECO:0000256" key="2">
    <source>
        <dbReference type="ARBA" id="ARBA00023002"/>
    </source>
</evidence>